<dbReference type="Proteomes" id="UP001358417">
    <property type="component" value="Unassembled WGS sequence"/>
</dbReference>
<dbReference type="GeneID" id="89969479"/>
<dbReference type="EMBL" id="JAVRRD010000001">
    <property type="protein sequence ID" value="KAK5065419.1"/>
    <property type="molecule type" value="Genomic_DNA"/>
</dbReference>
<reference evidence="2 3" key="1">
    <citation type="submission" date="2023-08" db="EMBL/GenBank/DDBJ databases">
        <title>Black Yeasts Isolated from many extreme environments.</title>
        <authorList>
            <person name="Coleine C."/>
            <person name="Stajich J.E."/>
            <person name="Selbmann L."/>
        </authorList>
    </citation>
    <scope>NUCLEOTIDE SEQUENCE [LARGE SCALE GENOMIC DNA]</scope>
    <source>
        <strain evidence="2 3">CCFEE 5792</strain>
    </source>
</reference>
<accession>A0AAV9NUL8</accession>
<organism evidence="2 3">
    <name type="scientific">Exophiala bonariae</name>
    <dbReference type="NCBI Taxonomy" id="1690606"/>
    <lineage>
        <taxon>Eukaryota</taxon>
        <taxon>Fungi</taxon>
        <taxon>Dikarya</taxon>
        <taxon>Ascomycota</taxon>
        <taxon>Pezizomycotina</taxon>
        <taxon>Eurotiomycetes</taxon>
        <taxon>Chaetothyriomycetidae</taxon>
        <taxon>Chaetothyriales</taxon>
        <taxon>Herpotrichiellaceae</taxon>
        <taxon>Exophiala</taxon>
    </lineage>
</organism>
<feature type="signal peptide" evidence="1">
    <location>
        <begin position="1"/>
        <end position="17"/>
    </location>
</feature>
<evidence type="ECO:0000256" key="1">
    <source>
        <dbReference type="SAM" id="SignalP"/>
    </source>
</evidence>
<dbReference type="RefSeq" id="XP_064712743.1">
    <property type="nucleotide sequence ID" value="XM_064844883.1"/>
</dbReference>
<proteinExistence type="predicted"/>
<evidence type="ECO:0000313" key="3">
    <source>
        <dbReference type="Proteomes" id="UP001358417"/>
    </source>
</evidence>
<dbReference type="SUPFAM" id="SSF56973">
    <property type="entry name" value="Aerolisin/ETX pore-forming domain"/>
    <property type="match status" value="1"/>
</dbReference>
<dbReference type="Gene3D" id="2.170.15.10">
    <property type="entry name" value="Proaerolysin, chain A, domain 3"/>
    <property type="match status" value="1"/>
</dbReference>
<gene>
    <name evidence="2" type="ORF">LTR84_001257</name>
</gene>
<evidence type="ECO:0008006" key="4">
    <source>
        <dbReference type="Google" id="ProtNLM"/>
    </source>
</evidence>
<keyword evidence="1" id="KW-0732">Signal</keyword>
<evidence type="ECO:0000313" key="2">
    <source>
        <dbReference type="EMBL" id="KAK5065419.1"/>
    </source>
</evidence>
<name>A0AAV9NUL8_9EURO</name>
<comment type="caution">
    <text evidence="2">The sequence shown here is derived from an EMBL/GenBank/DDBJ whole genome shotgun (WGS) entry which is preliminary data.</text>
</comment>
<keyword evidence="3" id="KW-1185">Reference proteome</keyword>
<dbReference type="AlphaFoldDB" id="A0AAV9NUL8"/>
<feature type="chain" id="PRO_5043485633" description="Ubiquitin 3 binding protein But2 C-terminal domain-containing protein" evidence="1">
    <location>
        <begin position="18"/>
        <end position="314"/>
    </location>
</feature>
<protein>
    <recommendedName>
        <fullName evidence="4">Ubiquitin 3 binding protein But2 C-terminal domain-containing protein</fullName>
    </recommendedName>
</protein>
<sequence>MKSAVISSALLAAAVAAAPTARTTQPQGPSLMYLNGQPINQPDVPGPHGVCDGNIDVATCAKTIAGNWTLSSTFSTDPSQLQVPADCTPLGSGIANACTIMLPYLANFDNCRLTDPILSQVSKDGAQYCNTGGDCQLQMMFETTTTDTTSEGYHVGTKISATGSVGFFSASVEVSGDYNKKWSDSTSTSESETRTYDLKPGDICNPTTVQFGTQCDAHPRSIIDPVALGLPAQDATDLVYVNYQGPGQFDAVYHYCHDELNTKENLGKYYMYDFVDGGSSVVSTFCAAMSGDGAVTMDVNSESGPWRLQGCMFS</sequence>